<organism evidence="1 2">
    <name type="scientific">Breznakibacter xylanolyticus</name>
    <dbReference type="NCBI Taxonomy" id="990"/>
    <lineage>
        <taxon>Bacteria</taxon>
        <taxon>Pseudomonadati</taxon>
        <taxon>Bacteroidota</taxon>
        <taxon>Bacteroidia</taxon>
        <taxon>Marinilabiliales</taxon>
        <taxon>Marinilabiliaceae</taxon>
        <taxon>Breznakibacter</taxon>
    </lineage>
</organism>
<accession>A0A2W7NN83</accession>
<name>A0A2W7NN83_9BACT</name>
<gene>
    <name evidence="1" type="ORF">LX69_01151</name>
</gene>
<proteinExistence type="predicted"/>
<evidence type="ECO:0000313" key="1">
    <source>
        <dbReference type="EMBL" id="PZX18114.1"/>
    </source>
</evidence>
<dbReference type="RefSeq" id="WP_111444855.1">
    <property type="nucleotide sequence ID" value="NZ_QKZK01000007.1"/>
</dbReference>
<dbReference type="Proteomes" id="UP000249239">
    <property type="component" value="Unassembled WGS sequence"/>
</dbReference>
<sequence>MITINTHPLTYWGLKPIRWDDTLSVKGIFDMPKRKGDTERSWGTSIEAFTDAADIVFDGRTITIRALATGSIKTVVDAFASYLKTNTLTLGTDFSSFSVILKDDIKVTKVNAQAATVEVNLWQETVLFGTPSGATGGTGWRIDGYNFKDFGLSALKSSDYLDTPKRIEVNTTAFYTITTYREARELTIECLLRGTAKADFWNKLQKLYGLLAGAGTRTVTFPDSSIFKGYVRDGVNCKRVNIINGKVFAELTLKFREVQ</sequence>
<dbReference type="EMBL" id="QKZK01000007">
    <property type="protein sequence ID" value="PZX18114.1"/>
    <property type="molecule type" value="Genomic_DNA"/>
</dbReference>
<comment type="caution">
    <text evidence="1">The sequence shown here is derived from an EMBL/GenBank/DDBJ whole genome shotgun (WGS) entry which is preliminary data.</text>
</comment>
<protein>
    <submittedName>
        <fullName evidence="1">Uncharacterized protein</fullName>
    </submittedName>
</protein>
<dbReference type="OrthoDB" id="1525027at2"/>
<evidence type="ECO:0000313" key="2">
    <source>
        <dbReference type="Proteomes" id="UP000249239"/>
    </source>
</evidence>
<keyword evidence="2" id="KW-1185">Reference proteome</keyword>
<dbReference type="AlphaFoldDB" id="A0A2W7NN83"/>
<reference evidence="1 2" key="1">
    <citation type="submission" date="2018-06" db="EMBL/GenBank/DDBJ databases">
        <title>Genomic Encyclopedia of Archaeal and Bacterial Type Strains, Phase II (KMG-II): from individual species to whole genera.</title>
        <authorList>
            <person name="Goeker M."/>
        </authorList>
    </citation>
    <scope>NUCLEOTIDE SEQUENCE [LARGE SCALE GENOMIC DNA]</scope>
    <source>
        <strain evidence="1 2">DSM 6779</strain>
    </source>
</reference>